<evidence type="ECO:0000256" key="1">
    <source>
        <dbReference type="SAM" id="MobiDB-lite"/>
    </source>
</evidence>
<dbReference type="Pfam" id="PF00496">
    <property type="entry name" value="SBP_bac_5"/>
    <property type="match status" value="1"/>
</dbReference>
<dbReference type="Gene3D" id="3.40.190.10">
    <property type="entry name" value="Periplasmic binding protein-like II"/>
    <property type="match status" value="1"/>
</dbReference>
<gene>
    <name evidence="3" type="ORF">GHK86_08265</name>
</gene>
<feature type="compositionally biased region" description="Gly residues" evidence="1">
    <location>
        <begin position="1"/>
        <end position="10"/>
    </location>
</feature>
<dbReference type="InterPro" id="IPR030678">
    <property type="entry name" value="Peptide/Ni-bd"/>
</dbReference>
<evidence type="ECO:0000313" key="3">
    <source>
        <dbReference type="EMBL" id="MST32714.1"/>
    </source>
</evidence>
<dbReference type="PANTHER" id="PTHR30290">
    <property type="entry name" value="PERIPLASMIC BINDING COMPONENT OF ABC TRANSPORTER"/>
    <property type="match status" value="1"/>
</dbReference>
<dbReference type="EMBL" id="WJHE01000367">
    <property type="protein sequence ID" value="MST32714.1"/>
    <property type="molecule type" value="Genomic_DNA"/>
</dbReference>
<proteinExistence type="predicted"/>
<comment type="caution">
    <text evidence="3">The sequence shown here is derived from an EMBL/GenBank/DDBJ whole genome shotgun (WGS) entry which is preliminary data.</text>
</comment>
<feature type="compositionally biased region" description="Basic and acidic residues" evidence="1">
    <location>
        <begin position="11"/>
        <end position="21"/>
    </location>
</feature>
<feature type="domain" description="Solute-binding protein family 5" evidence="2">
    <location>
        <begin position="118"/>
        <end position="430"/>
    </location>
</feature>
<dbReference type="Gene3D" id="3.10.105.10">
    <property type="entry name" value="Dipeptide-binding Protein, Domain 3"/>
    <property type="match status" value="1"/>
</dbReference>
<evidence type="ECO:0000313" key="4">
    <source>
        <dbReference type="Proteomes" id="UP000437736"/>
    </source>
</evidence>
<reference evidence="3 4" key="1">
    <citation type="submission" date="2019-11" db="EMBL/GenBank/DDBJ databases">
        <title>Acidiferrimicrobium australis gen. nov., sp. nov., an acidophilic and obligately heterotrophic, member of the Actinobacteria that catalyses dissimilatory oxido- reduction of iron isolated from metal-rich acidic water in Chile.</title>
        <authorList>
            <person name="Gonzalez D."/>
            <person name="Huber K."/>
            <person name="Hedrich S."/>
            <person name="Rojas-Villalobos C."/>
            <person name="Quatrini R."/>
            <person name="Dinamarca M.A."/>
            <person name="Schwarz A."/>
            <person name="Canales C."/>
            <person name="Nancucheo I."/>
        </authorList>
    </citation>
    <scope>NUCLEOTIDE SEQUENCE [LARGE SCALE GENOMIC DNA]</scope>
    <source>
        <strain evidence="3 4">USS-CCA1</strain>
    </source>
</reference>
<sequence length="548" mass="59220">MTFGGTGGGHLMRDRSDPDGVSRRDFLRVSAAVVGVGVATVGLDACGSRTRSTTTPTSAAASAAPAGPRRGGTLRVGLTGGSASDTLDPNNTVTAVDVARAISLFEPLVNQSSADLPVLDLAEELTADDATASSWTIRLRKGVTFHNGKELTAADVVYTFTRILDPKHPLEGALSLNPVDLRGIKILDSHTLRVPMTRPYATFPAQLYGGFDFIVPVGFDPRSPIGTGPFKFKSWTPGVQSVFVRNENYWRRELPYVDELVIIEFADSTSQVNALISGQVDAIGNVPLTAAAQLRSTPGVHVLDSKSAAYNPFTMRVDVPPFNDVRVRQAMRLLVDRRQMVDAAYDGHALIGNDVFGLADPDYDHSLVRPYDPAQARSLLKAAGRSDLTVDLVTSDISSGVVQSATVFAQQAKQAGVTVNVSNLPTTAFFGTGYLERAFSQDVWYPSTYLVLVAQETLGSAAPFNETHFDDPTYNALYAEANRTLDPAKVRDIVHEMMRIDFDRGGLIIPSFNDNIDAYADKVRGGGPNFTGIPLNRYDFGQMWLARR</sequence>
<dbReference type="CDD" id="cd08503">
    <property type="entry name" value="PBP2_NikA_DppA_OppA_like_17"/>
    <property type="match status" value="1"/>
</dbReference>
<evidence type="ECO:0000259" key="2">
    <source>
        <dbReference type="Pfam" id="PF00496"/>
    </source>
</evidence>
<dbReference type="InterPro" id="IPR039424">
    <property type="entry name" value="SBP_5"/>
</dbReference>
<dbReference type="InterPro" id="IPR000914">
    <property type="entry name" value="SBP_5_dom"/>
</dbReference>
<dbReference type="PIRSF" id="PIRSF002741">
    <property type="entry name" value="MppA"/>
    <property type="match status" value="1"/>
</dbReference>
<name>A0ABW9QSB1_9ACTN</name>
<keyword evidence="4" id="KW-1185">Reference proteome</keyword>
<dbReference type="PROSITE" id="PS51318">
    <property type="entry name" value="TAT"/>
    <property type="match status" value="1"/>
</dbReference>
<dbReference type="InterPro" id="IPR006311">
    <property type="entry name" value="TAT_signal"/>
</dbReference>
<dbReference type="Proteomes" id="UP000437736">
    <property type="component" value="Unassembled WGS sequence"/>
</dbReference>
<dbReference type="SUPFAM" id="SSF53850">
    <property type="entry name" value="Periplasmic binding protein-like II"/>
    <property type="match status" value="1"/>
</dbReference>
<protein>
    <submittedName>
        <fullName evidence="3">Peptide ABC transporter substrate-binding protein</fullName>
    </submittedName>
</protein>
<organism evidence="3 4">
    <name type="scientific">Acidiferrimicrobium australe</name>
    <dbReference type="NCBI Taxonomy" id="2664430"/>
    <lineage>
        <taxon>Bacteria</taxon>
        <taxon>Bacillati</taxon>
        <taxon>Actinomycetota</taxon>
        <taxon>Acidimicrobiia</taxon>
        <taxon>Acidimicrobiales</taxon>
        <taxon>Acidimicrobiaceae</taxon>
        <taxon>Acidiferrimicrobium</taxon>
    </lineage>
</organism>
<feature type="region of interest" description="Disordered" evidence="1">
    <location>
        <begin position="46"/>
        <end position="72"/>
    </location>
</feature>
<accession>A0ABW9QSB1</accession>
<feature type="region of interest" description="Disordered" evidence="1">
    <location>
        <begin position="1"/>
        <end position="21"/>
    </location>
</feature>